<dbReference type="InterPro" id="IPR037062">
    <property type="entry name" value="Malic_N_dom_sf"/>
</dbReference>
<name>A0ABW0U816_9BACI</name>
<dbReference type="Proteomes" id="UP001596143">
    <property type="component" value="Unassembled WGS sequence"/>
</dbReference>
<gene>
    <name evidence="8" type="ORF">ACFPTR_08465</name>
</gene>
<evidence type="ECO:0000259" key="7">
    <source>
        <dbReference type="SMART" id="SM01274"/>
    </source>
</evidence>
<feature type="domain" description="Malic enzyme N-terminal" evidence="7">
    <location>
        <begin position="15"/>
        <end position="148"/>
    </location>
</feature>
<dbReference type="Gene3D" id="3.40.50.720">
    <property type="entry name" value="NAD(P)-binding Rossmann-like Domain"/>
    <property type="match status" value="1"/>
</dbReference>
<dbReference type="SUPFAM" id="SSF53223">
    <property type="entry name" value="Aminoacid dehydrogenase-like, N-terminal domain"/>
    <property type="match status" value="1"/>
</dbReference>
<feature type="domain" description="Malic enzyme NAD-binding" evidence="6">
    <location>
        <begin position="160"/>
        <end position="384"/>
    </location>
</feature>
<dbReference type="EMBL" id="JBHSPF010000039">
    <property type="protein sequence ID" value="MFC5628904.1"/>
    <property type="molecule type" value="Genomic_DNA"/>
</dbReference>
<keyword evidence="4" id="KW-0479">Metal-binding</keyword>
<dbReference type="InterPro" id="IPR045213">
    <property type="entry name" value="Malic_NAD-bd_bact_type"/>
</dbReference>
<evidence type="ECO:0000256" key="4">
    <source>
        <dbReference type="ARBA" id="ARBA00022723"/>
    </source>
</evidence>
<dbReference type="RefSeq" id="WP_270896585.1">
    <property type="nucleotide sequence ID" value="NZ_JBHSPF010000039.1"/>
</dbReference>
<comment type="cofactor">
    <cofactor evidence="2">
        <name>Mg(2+)</name>
        <dbReference type="ChEBI" id="CHEBI:18420"/>
    </cofactor>
</comment>
<sequence>MSMREKALEMHREYPGKIGTFSKVSLNQKEDLGLAYSPGVAEPCKEIEQNKEKVYEYTSKGNLVGVVSNGTAVLGLGNIGADASMPVMEGKAILFKEFAEIDAFPVCLDIKDVDQFVATVKAMEPTFGGINLEDIAAPDCFVIEERLKKELNIPVFHDDQHGTAIVTLAGLINSFKIVEKKAENSRIVVNGAGAAGVAITKLLLSLGVEDVILCDSVGPIYEGRTERMNVHKEAIAAKTNRRKVSGTLADAVKGADVVIGVSVPNCITQEMIQSMNRDPIVFAMSNPVPEIMPDEAKAAGVAVIGTGRSDLPNQINNVLAFPGIFRGALDVRASEINEEMKVAAAYAIAGLILEEDLTPDYVIPNPLDPRVVQAVSSAVAEAAVKTGVAKQPNGNVKSSSNI</sequence>
<comment type="similarity">
    <text evidence="3">Belongs to the malic enzymes family.</text>
</comment>
<dbReference type="InterPro" id="IPR046346">
    <property type="entry name" value="Aminoacid_DH-like_N_sf"/>
</dbReference>
<organism evidence="8 9">
    <name type="scientific">Aliibacillus thermotolerans</name>
    <dbReference type="NCBI Taxonomy" id="1834418"/>
    <lineage>
        <taxon>Bacteria</taxon>
        <taxon>Bacillati</taxon>
        <taxon>Bacillota</taxon>
        <taxon>Bacilli</taxon>
        <taxon>Bacillales</taxon>
        <taxon>Bacillaceae</taxon>
        <taxon>Aliibacillus</taxon>
    </lineage>
</organism>
<dbReference type="InterPro" id="IPR051674">
    <property type="entry name" value="Malate_Decarboxylase"/>
</dbReference>
<accession>A0ABW0U816</accession>
<evidence type="ECO:0000259" key="6">
    <source>
        <dbReference type="SMART" id="SM00919"/>
    </source>
</evidence>
<dbReference type="Pfam" id="PF00390">
    <property type="entry name" value="malic"/>
    <property type="match status" value="1"/>
</dbReference>
<comment type="caution">
    <text evidence="8">The sequence shown here is derived from an EMBL/GenBank/DDBJ whole genome shotgun (WGS) entry which is preliminary data.</text>
</comment>
<dbReference type="PANTHER" id="PTHR43237:SF4">
    <property type="entry name" value="NADP-DEPENDENT MALIC ENZYME"/>
    <property type="match status" value="1"/>
</dbReference>
<dbReference type="SMART" id="SM00919">
    <property type="entry name" value="Malic_M"/>
    <property type="match status" value="1"/>
</dbReference>
<keyword evidence="5" id="KW-0560">Oxidoreductase</keyword>
<proteinExistence type="inferred from homology"/>
<protein>
    <submittedName>
        <fullName evidence="8">NADP-dependent malic enzyme</fullName>
    </submittedName>
</protein>
<dbReference type="InterPro" id="IPR012302">
    <property type="entry name" value="Malic_NAD-bd"/>
</dbReference>
<reference evidence="9" key="1">
    <citation type="journal article" date="2019" name="Int. J. Syst. Evol. Microbiol.">
        <title>The Global Catalogue of Microorganisms (GCM) 10K type strain sequencing project: providing services to taxonomists for standard genome sequencing and annotation.</title>
        <authorList>
            <consortium name="The Broad Institute Genomics Platform"/>
            <consortium name="The Broad Institute Genome Sequencing Center for Infectious Disease"/>
            <person name="Wu L."/>
            <person name="Ma J."/>
        </authorList>
    </citation>
    <scope>NUCLEOTIDE SEQUENCE [LARGE SCALE GENOMIC DNA]</scope>
    <source>
        <strain evidence="9">CGMCC 1.15790</strain>
    </source>
</reference>
<dbReference type="Gene3D" id="3.40.50.10380">
    <property type="entry name" value="Malic enzyme, N-terminal domain"/>
    <property type="match status" value="1"/>
</dbReference>
<evidence type="ECO:0000313" key="9">
    <source>
        <dbReference type="Proteomes" id="UP001596143"/>
    </source>
</evidence>
<comment type="cofactor">
    <cofactor evidence="1">
        <name>Mn(2+)</name>
        <dbReference type="ChEBI" id="CHEBI:29035"/>
    </cofactor>
</comment>
<evidence type="ECO:0000256" key="5">
    <source>
        <dbReference type="ARBA" id="ARBA00023002"/>
    </source>
</evidence>
<dbReference type="PIRSF" id="PIRSF000106">
    <property type="entry name" value="ME"/>
    <property type="match status" value="1"/>
</dbReference>
<evidence type="ECO:0000256" key="3">
    <source>
        <dbReference type="ARBA" id="ARBA00008785"/>
    </source>
</evidence>
<evidence type="ECO:0000313" key="8">
    <source>
        <dbReference type="EMBL" id="MFC5628904.1"/>
    </source>
</evidence>
<evidence type="ECO:0000256" key="2">
    <source>
        <dbReference type="ARBA" id="ARBA00001946"/>
    </source>
</evidence>
<dbReference type="SUPFAM" id="SSF51735">
    <property type="entry name" value="NAD(P)-binding Rossmann-fold domains"/>
    <property type="match status" value="1"/>
</dbReference>
<dbReference type="PROSITE" id="PS00331">
    <property type="entry name" value="MALIC_ENZYMES"/>
    <property type="match status" value="1"/>
</dbReference>
<dbReference type="CDD" id="cd05311">
    <property type="entry name" value="NAD_bind_2_malic_enz"/>
    <property type="match status" value="1"/>
</dbReference>
<dbReference type="PANTHER" id="PTHR43237">
    <property type="entry name" value="NADP-DEPENDENT MALIC ENZYME"/>
    <property type="match status" value="1"/>
</dbReference>
<dbReference type="InterPro" id="IPR012301">
    <property type="entry name" value="Malic_N_dom"/>
</dbReference>
<dbReference type="InterPro" id="IPR015884">
    <property type="entry name" value="Malic_enzyme_CS"/>
</dbReference>
<keyword evidence="9" id="KW-1185">Reference proteome</keyword>
<dbReference type="SMART" id="SM01274">
    <property type="entry name" value="malic"/>
    <property type="match status" value="1"/>
</dbReference>
<dbReference type="Pfam" id="PF03949">
    <property type="entry name" value="Malic_M"/>
    <property type="match status" value="1"/>
</dbReference>
<dbReference type="InterPro" id="IPR001891">
    <property type="entry name" value="Malic_OxRdtase"/>
</dbReference>
<evidence type="ECO:0000256" key="1">
    <source>
        <dbReference type="ARBA" id="ARBA00001936"/>
    </source>
</evidence>
<dbReference type="InterPro" id="IPR036291">
    <property type="entry name" value="NAD(P)-bd_dom_sf"/>
</dbReference>